<dbReference type="SUPFAM" id="SSF47862">
    <property type="entry name" value="Saposin"/>
    <property type="match status" value="1"/>
</dbReference>
<evidence type="ECO:0000259" key="8">
    <source>
        <dbReference type="PROSITE" id="PS51110"/>
    </source>
</evidence>
<dbReference type="Proteomes" id="UP001178461">
    <property type="component" value="Chromosome 15"/>
</dbReference>
<dbReference type="AlphaFoldDB" id="A0AA35LGX8"/>
<dbReference type="GO" id="GO:0005576">
    <property type="term" value="C:extracellular region"/>
    <property type="evidence" value="ECO:0007669"/>
    <property type="project" value="UniProtKB-SubCell"/>
</dbReference>
<evidence type="ECO:0000259" key="7">
    <source>
        <dbReference type="PROSITE" id="PS50015"/>
    </source>
</evidence>
<keyword evidence="5" id="KW-0325">Glycoprotein</keyword>
<keyword evidence="2" id="KW-0964">Secreted</keyword>
<evidence type="ECO:0000256" key="6">
    <source>
        <dbReference type="SAM" id="SignalP"/>
    </source>
</evidence>
<keyword evidence="4" id="KW-1015">Disulfide bond</keyword>
<evidence type="ECO:0000313" key="10">
    <source>
        <dbReference type="Proteomes" id="UP001178461"/>
    </source>
</evidence>
<name>A0AA35LGX8_9SAUR</name>
<evidence type="ECO:0000256" key="1">
    <source>
        <dbReference type="ARBA" id="ARBA00004613"/>
    </source>
</evidence>
<feature type="signal peptide" evidence="6">
    <location>
        <begin position="1"/>
        <end position="18"/>
    </location>
</feature>
<sequence length="192" mass="21379">MALLLILYLNVAVGAALAGIDLGPPGACLQGPKFWCQDAVTAAECKKEEYCWIHEWSSPLVRARNAKPHPSEKLPSSLSLPPHLQWKGLEEEDKADAPLIKCFVCTKIVKKIKDLAGDDPDDEKIEDAIASVCRVVGRFLRGTCKKLLRLFKSKLRQDLQAGLKARDICIDLNVCRDCLRALPEEEKIESSW</sequence>
<dbReference type="SMART" id="SM00162">
    <property type="entry name" value="SAPA"/>
    <property type="match status" value="1"/>
</dbReference>
<dbReference type="GO" id="GO:0061844">
    <property type="term" value="P:antimicrobial humoral immune response mediated by antimicrobial peptide"/>
    <property type="evidence" value="ECO:0007669"/>
    <property type="project" value="TreeGrafter"/>
</dbReference>
<dbReference type="EMBL" id="OX395141">
    <property type="protein sequence ID" value="CAI5795627.1"/>
    <property type="molecule type" value="Genomic_DNA"/>
</dbReference>
<proteinExistence type="predicted"/>
<dbReference type="GO" id="GO:0044194">
    <property type="term" value="C:cytolytic granule"/>
    <property type="evidence" value="ECO:0007669"/>
    <property type="project" value="TreeGrafter"/>
</dbReference>
<keyword evidence="3 6" id="KW-0732">Signal</keyword>
<evidence type="ECO:0000313" key="9">
    <source>
        <dbReference type="EMBL" id="CAI5795627.1"/>
    </source>
</evidence>
<dbReference type="InterPro" id="IPR011001">
    <property type="entry name" value="Saposin-like"/>
</dbReference>
<dbReference type="PANTHER" id="PTHR15541:SF2">
    <property type="entry name" value="GRANULYSIN"/>
    <property type="match status" value="1"/>
</dbReference>
<keyword evidence="10" id="KW-1185">Reference proteome</keyword>
<dbReference type="PANTHER" id="PTHR15541">
    <property type="entry name" value="GRANULYSIN RELATED"/>
    <property type="match status" value="1"/>
</dbReference>
<comment type="subcellular location">
    <subcellularLocation>
        <location evidence="1">Secreted</location>
    </subcellularLocation>
</comment>
<dbReference type="InterPro" id="IPR003119">
    <property type="entry name" value="SAP_A"/>
</dbReference>
<dbReference type="PROSITE" id="PS51110">
    <property type="entry name" value="SAP_A"/>
    <property type="match status" value="1"/>
</dbReference>
<dbReference type="PROSITE" id="PS50015">
    <property type="entry name" value="SAP_B"/>
    <property type="match status" value="1"/>
</dbReference>
<evidence type="ECO:0000256" key="5">
    <source>
        <dbReference type="ARBA" id="ARBA00023180"/>
    </source>
</evidence>
<feature type="domain" description="Saposin A-type" evidence="8">
    <location>
        <begin position="21"/>
        <end position="61"/>
    </location>
</feature>
<dbReference type="GO" id="GO:0031640">
    <property type="term" value="P:killing of cells of another organism"/>
    <property type="evidence" value="ECO:0007669"/>
    <property type="project" value="TreeGrafter"/>
</dbReference>
<dbReference type="Gene3D" id="1.10.225.10">
    <property type="entry name" value="Saposin-like"/>
    <property type="match status" value="1"/>
</dbReference>
<dbReference type="InterPro" id="IPR008139">
    <property type="entry name" value="SaposinB_dom"/>
</dbReference>
<organism evidence="9 10">
    <name type="scientific">Podarcis lilfordi</name>
    <name type="common">Lilford's wall lizard</name>
    <dbReference type="NCBI Taxonomy" id="74358"/>
    <lineage>
        <taxon>Eukaryota</taxon>
        <taxon>Metazoa</taxon>
        <taxon>Chordata</taxon>
        <taxon>Craniata</taxon>
        <taxon>Vertebrata</taxon>
        <taxon>Euteleostomi</taxon>
        <taxon>Lepidosauria</taxon>
        <taxon>Squamata</taxon>
        <taxon>Bifurcata</taxon>
        <taxon>Unidentata</taxon>
        <taxon>Episquamata</taxon>
        <taxon>Laterata</taxon>
        <taxon>Lacertibaenia</taxon>
        <taxon>Lacertidae</taxon>
        <taxon>Podarcis</taxon>
    </lineage>
</organism>
<feature type="domain" description="Saposin B-type" evidence="7">
    <location>
        <begin position="98"/>
        <end position="179"/>
    </location>
</feature>
<protein>
    <submittedName>
        <fullName evidence="9">Antimicrobial peptide NK-lysin-like</fullName>
    </submittedName>
</protein>
<dbReference type="InterPro" id="IPR038847">
    <property type="entry name" value="Granulysin-like"/>
</dbReference>
<reference evidence="9" key="1">
    <citation type="submission" date="2022-12" db="EMBL/GenBank/DDBJ databases">
        <authorList>
            <person name="Alioto T."/>
            <person name="Alioto T."/>
            <person name="Gomez Garrido J."/>
        </authorList>
    </citation>
    <scope>NUCLEOTIDE SEQUENCE</scope>
</reference>
<feature type="chain" id="PRO_5041412665" evidence="6">
    <location>
        <begin position="19"/>
        <end position="192"/>
    </location>
</feature>
<evidence type="ECO:0000256" key="3">
    <source>
        <dbReference type="ARBA" id="ARBA00022729"/>
    </source>
</evidence>
<evidence type="ECO:0000256" key="2">
    <source>
        <dbReference type="ARBA" id="ARBA00022525"/>
    </source>
</evidence>
<dbReference type="Pfam" id="PF02199">
    <property type="entry name" value="SapA"/>
    <property type="match status" value="1"/>
</dbReference>
<evidence type="ECO:0000256" key="4">
    <source>
        <dbReference type="ARBA" id="ARBA00023157"/>
    </source>
</evidence>
<dbReference type="GO" id="GO:0042742">
    <property type="term" value="P:defense response to bacterium"/>
    <property type="evidence" value="ECO:0007669"/>
    <property type="project" value="InterPro"/>
</dbReference>
<dbReference type="SMART" id="SM00741">
    <property type="entry name" value="SapB"/>
    <property type="match status" value="1"/>
</dbReference>
<gene>
    <name evidence="9" type="ORF">PODLI_1B007179</name>
</gene>
<accession>A0AA35LGX8</accession>